<dbReference type="GeneID" id="19177231"/>
<dbReference type="InterPro" id="IPR051127">
    <property type="entry name" value="Fungal_SecMet_Regulators"/>
</dbReference>
<keyword evidence="2" id="KW-0238">DNA-binding</keyword>
<accession>W9W296</accession>
<gene>
    <name evidence="7" type="ORF">A1O7_02625</name>
</gene>
<feature type="region of interest" description="Disordered" evidence="5">
    <location>
        <begin position="94"/>
        <end position="131"/>
    </location>
</feature>
<feature type="compositionally biased region" description="Polar residues" evidence="5">
    <location>
        <begin position="104"/>
        <end position="113"/>
    </location>
</feature>
<evidence type="ECO:0000256" key="4">
    <source>
        <dbReference type="ARBA" id="ARBA00023242"/>
    </source>
</evidence>
<organism evidence="7 8">
    <name type="scientific">Cladophialophora yegresii CBS 114405</name>
    <dbReference type="NCBI Taxonomy" id="1182544"/>
    <lineage>
        <taxon>Eukaryota</taxon>
        <taxon>Fungi</taxon>
        <taxon>Dikarya</taxon>
        <taxon>Ascomycota</taxon>
        <taxon>Pezizomycotina</taxon>
        <taxon>Eurotiomycetes</taxon>
        <taxon>Chaetothyriomycetidae</taxon>
        <taxon>Chaetothyriales</taxon>
        <taxon>Herpotrichiellaceae</taxon>
        <taxon>Cladophialophora</taxon>
    </lineage>
</organism>
<feature type="domain" description="Xylanolytic transcriptional activator regulatory" evidence="6">
    <location>
        <begin position="256"/>
        <end position="331"/>
    </location>
</feature>
<dbReference type="GO" id="GO:0006351">
    <property type="term" value="P:DNA-templated transcription"/>
    <property type="evidence" value="ECO:0007669"/>
    <property type="project" value="InterPro"/>
</dbReference>
<dbReference type="GO" id="GO:0000981">
    <property type="term" value="F:DNA-binding transcription factor activity, RNA polymerase II-specific"/>
    <property type="evidence" value="ECO:0007669"/>
    <property type="project" value="TreeGrafter"/>
</dbReference>
<sequence length="584" mass="66026">MDNDGQKLRDAITAHENLIADLRVKLAPEDRKMIDLRLASIQLAEVKRVGSGAANTTESPEHLLAENRRSLPVQRYLGEASDIRFFHAVESTFGQRPRPGQQDGPASQEQVDSYEQEGIRPGSPEQNQGCLPHRTVADNLVDIYFSTIHIAYPFVSEPDFRATYENFWQSDSLEGFRGPWLSMLLTIFALGSCYEKVAEAGDGTASNSHSSRQDVRYFDHAVAISQKHTSKRTVEHVCALLTQSFYLLATCQTDRCWITLGKAARIAQSIGLHVEEGSVSCGDAVSSHETRRRVWYSIFVLDRLLALQLGRPPSISDDGFNVKLPSRQSDDDLTEPGGHNNSHQQGWVGDYFIAMIKFSEILGRVFHRLYGPKRSDDGVLTLSNIDLSDTELLQWRSSLRRKLRFDLSHTFESSKVFQNQRNMLAVKFYNLRALIHRPLLSLAKTTASSPNHLAWRQAEHRRISMSKRKCVMAAQQTAKLLHNLENKKSLVYGFPWWQMISCLICASSILLVASICVDLNSEIEVEVFEDIDWLAVDEDAEVCLQVFQALSSNSNAARLARDMMQRLKKTRTISYGEFPCPLFR</sequence>
<keyword evidence="8" id="KW-1185">Reference proteome</keyword>
<dbReference type="STRING" id="1182544.W9W296"/>
<dbReference type="PANTHER" id="PTHR47424">
    <property type="entry name" value="REGULATORY PROTEIN GAL4"/>
    <property type="match status" value="1"/>
</dbReference>
<keyword evidence="1" id="KW-0805">Transcription regulation</keyword>
<dbReference type="Pfam" id="PF04082">
    <property type="entry name" value="Fungal_trans"/>
    <property type="match status" value="1"/>
</dbReference>
<evidence type="ECO:0000313" key="8">
    <source>
        <dbReference type="Proteomes" id="UP000019473"/>
    </source>
</evidence>
<keyword evidence="4" id="KW-0539">Nucleus</keyword>
<dbReference type="Proteomes" id="UP000019473">
    <property type="component" value="Unassembled WGS sequence"/>
</dbReference>
<name>W9W296_9EURO</name>
<dbReference type="RefSeq" id="XP_007754846.1">
    <property type="nucleotide sequence ID" value="XM_007756656.1"/>
</dbReference>
<dbReference type="HOGENOM" id="CLU_023747_0_0_1"/>
<dbReference type="GO" id="GO:0008270">
    <property type="term" value="F:zinc ion binding"/>
    <property type="evidence" value="ECO:0007669"/>
    <property type="project" value="InterPro"/>
</dbReference>
<evidence type="ECO:0000256" key="2">
    <source>
        <dbReference type="ARBA" id="ARBA00023125"/>
    </source>
</evidence>
<evidence type="ECO:0000256" key="3">
    <source>
        <dbReference type="ARBA" id="ARBA00023163"/>
    </source>
</evidence>
<comment type="caution">
    <text evidence="7">The sequence shown here is derived from an EMBL/GenBank/DDBJ whole genome shotgun (WGS) entry which is preliminary data.</text>
</comment>
<dbReference type="GO" id="GO:0000435">
    <property type="term" value="P:positive regulation of transcription from RNA polymerase II promoter by galactose"/>
    <property type="evidence" value="ECO:0007669"/>
    <property type="project" value="TreeGrafter"/>
</dbReference>
<protein>
    <recommendedName>
        <fullName evidence="6">Xylanolytic transcriptional activator regulatory domain-containing protein</fullName>
    </recommendedName>
</protein>
<dbReference type="CDD" id="cd12148">
    <property type="entry name" value="fungal_TF_MHR"/>
    <property type="match status" value="1"/>
</dbReference>
<dbReference type="GO" id="GO:0005634">
    <property type="term" value="C:nucleus"/>
    <property type="evidence" value="ECO:0007669"/>
    <property type="project" value="TreeGrafter"/>
</dbReference>
<evidence type="ECO:0000313" key="7">
    <source>
        <dbReference type="EMBL" id="EXJ62192.1"/>
    </source>
</evidence>
<evidence type="ECO:0000256" key="5">
    <source>
        <dbReference type="SAM" id="MobiDB-lite"/>
    </source>
</evidence>
<dbReference type="EMBL" id="AMGW01000002">
    <property type="protein sequence ID" value="EXJ62192.1"/>
    <property type="molecule type" value="Genomic_DNA"/>
</dbReference>
<dbReference type="InterPro" id="IPR007219">
    <property type="entry name" value="XnlR_reg_dom"/>
</dbReference>
<evidence type="ECO:0000256" key="1">
    <source>
        <dbReference type="ARBA" id="ARBA00023015"/>
    </source>
</evidence>
<keyword evidence="3" id="KW-0804">Transcription</keyword>
<dbReference type="VEuPathDB" id="FungiDB:A1O7_02625"/>
<dbReference type="AlphaFoldDB" id="W9W296"/>
<dbReference type="eggNOG" id="ENOG502RJRW">
    <property type="taxonomic scope" value="Eukaryota"/>
</dbReference>
<reference evidence="7 8" key="1">
    <citation type="submission" date="2013-03" db="EMBL/GenBank/DDBJ databases">
        <title>The Genome Sequence of Cladophialophora yegresii CBS 114405.</title>
        <authorList>
            <consortium name="The Broad Institute Genomics Platform"/>
            <person name="Cuomo C."/>
            <person name="de Hoog S."/>
            <person name="Gorbushina A."/>
            <person name="Walker B."/>
            <person name="Young S.K."/>
            <person name="Zeng Q."/>
            <person name="Gargeya S."/>
            <person name="Fitzgerald M."/>
            <person name="Haas B."/>
            <person name="Abouelleil A."/>
            <person name="Allen A.W."/>
            <person name="Alvarado L."/>
            <person name="Arachchi H.M."/>
            <person name="Berlin A.M."/>
            <person name="Chapman S.B."/>
            <person name="Gainer-Dewar J."/>
            <person name="Goldberg J."/>
            <person name="Griggs A."/>
            <person name="Gujja S."/>
            <person name="Hansen M."/>
            <person name="Howarth C."/>
            <person name="Imamovic A."/>
            <person name="Ireland A."/>
            <person name="Larimer J."/>
            <person name="McCowan C."/>
            <person name="Murphy C."/>
            <person name="Pearson M."/>
            <person name="Poon T.W."/>
            <person name="Priest M."/>
            <person name="Roberts A."/>
            <person name="Saif S."/>
            <person name="Shea T."/>
            <person name="Sisk P."/>
            <person name="Sykes S."/>
            <person name="Wortman J."/>
            <person name="Nusbaum C."/>
            <person name="Birren B."/>
        </authorList>
    </citation>
    <scope>NUCLEOTIDE SEQUENCE [LARGE SCALE GENOMIC DNA]</scope>
    <source>
        <strain evidence="7 8">CBS 114405</strain>
    </source>
</reference>
<dbReference type="SMART" id="SM00906">
    <property type="entry name" value="Fungal_trans"/>
    <property type="match status" value="1"/>
</dbReference>
<dbReference type="OrthoDB" id="3364175at2759"/>
<dbReference type="GO" id="GO:0000978">
    <property type="term" value="F:RNA polymerase II cis-regulatory region sequence-specific DNA binding"/>
    <property type="evidence" value="ECO:0007669"/>
    <property type="project" value="TreeGrafter"/>
</dbReference>
<proteinExistence type="predicted"/>
<dbReference type="PANTHER" id="PTHR47424:SF3">
    <property type="entry name" value="REGULATORY PROTEIN GAL4"/>
    <property type="match status" value="1"/>
</dbReference>
<evidence type="ECO:0000259" key="6">
    <source>
        <dbReference type="SMART" id="SM00906"/>
    </source>
</evidence>